<dbReference type="AlphaFoldDB" id="A0A3L7AJD2"/>
<reference evidence="9 10" key="1">
    <citation type="submission" date="2018-10" db="EMBL/GenBank/DDBJ databases">
        <title>Xanthobacter tagetidis genome sequencing and assembly.</title>
        <authorList>
            <person name="Maclea K.S."/>
            <person name="Goen A.E."/>
            <person name="Fatima S.A."/>
        </authorList>
    </citation>
    <scope>NUCLEOTIDE SEQUENCE [LARGE SCALE GENOMIC DNA]</scope>
    <source>
        <strain evidence="9 10">ATCC 700314</strain>
    </source>
</reference>
<evidence type="ECO:0000256" key="6">
    <source>
        <dbReference type="ARBA" id="ARBA00023136"/>
    </source>
</evidence>
<name>A0A3L7AJD2_9HYPH</name>
<dbReference type="RefSeq" id="WP_121622131.1">
    <property type="nucleotide sequence ID" value="NZ_JACIIW010000006.1"/>
</dbReference>
<evidence type="ECO:0000256" key="5">
    <source>
        <dbReference type="ARBA" id="ARBA00023004"/>
    </source>
</evidence>
<comment type="caution">
    <text evidence="7">Lacks conserved residue(s) required for the propagation of feature annotation.</text>
</comment>
<keyword evidence="10" id="KW-1185">Reference proteome</keyword>
<keyword evidence="7" id="KW-0249">Electron transport</keyword>
<keyword evidence="3 7" id="KW-0812">Transmembrane</keyword>
<evidence type="ECO:0000313" key="9">
    <source>
        <dbReference type="EMBL" id="RLP80337.1"/>
    </source>
</evidence>
<dbReference type="GO" id="GO:0009055">
    <property type="term" value="F:electron transfer activity"/>
    <property type="evidence" value="ECO:0007669"/>
    <property type="project" value="UniProtKB-UniRule"/>
</dbReference>
<dbReference type="GO" id="GO:0046872">
    <property type="term" value="F:metal ion binding"/>
    <property type="evidence" value="ECO:0007669"/>
    <property type="project" value="UniProtKB-KW"/>
</dbReference>
<accession>A0A3L7AJD2</accession>
<comment type="subunit">
    <text evidence="7">Heterodimer of a catalytic subunit (MsrP) and a heme-binding subunit (MsrQ).</text>
</comment>
<dbReference type="GO" id="GO:0005886">
    <property type="term" value="C:plasma membrane"/>
    <property type="evidence" value="ECO:0007669"/>
    <property type="project" value="UniProtKB-SubCell"/>
</dbReference>
<feature type="transmembrane region" description="Helical" evidence="7">
    <location>
        <begin position="264"/>
        <end position="281"/>
    </location>
</feature>
<keyword evidence="7" id="KW-0285">Flavoprotein</keyword>
<evidence type="ECO:0000259" key="8">
    <source>
        <dbReference type="Pfam" id="PF01794"/>
    </source>
</evidence>
<comment type="caution">
    <text evidence="9">The sequence shown here is derived from an EMBL/GenBank/DDBJ whole genome shotgun (WGS) entry which is preliminary data.</text>
</comment>
<feature type="transmembrane region" description="Helical" evidence="7">
    <location>
        <begin position="33"/>
        <end position="51"/>
    </location>
</feature>
<keyword evidence="7" id="KW-1003">Cell membrane</keyword>
<dbReference type="InterPro" id="IPR022837">
    <property type="entry name" value="MsrQ-like"/>
</dbReference>
<feature type="transmembrane region" description="Helical" evidence="7">
    <location>
        <begin position="63"/>
        <end position="81"/>
    </location>
</feature>
<keyword evidence="4 7" id="KW-1133">Transmembrane helix</keyword>
<dbReference type="InterPro" id="IPR013130">
    <property type="entry name" value="Fe3_Rdtase_TM_dom"/>
</dbReference>
<dbReference type="GO" id="GO:0030091">
    <property type="term" value="P:protein repair"/>
    <property type="evidence" value="ECO:0007669"/>
    <property type="project" value="UniProtKB-UniRule"/>
</dbReference>
<dbReference type="PANTHER" id="PTHR36964:SF1">
    <property type="entry name" value="PROTEIN-METHIONINE-SULFOXIDE REDUCTASE HEME-BINDING SUBUNIT MSRQ"/>
    <property type="match status" value="1"/>
</dbReference>
<dbReference type="Pfam" id="PF01794">
    <property type="entry name" value="Ferric_reduct"/>
    <property type="match status" value="1"/>
</dbReference>
<keyword evidence="7" id="KW-0288">FMN</keyword>
<keyword evidence="7" id="KW-0349">Heme</keyword>
<evidence type="ECO:0000256" key="2">
    <source>
        <dbReference type="ARBA" id="ARBA00022448"/>
    </source>
</evidence>
<comment type="subcellular location">
    <subcellularLocation>
        <location evidence="7">Cell membrane</location>
        <topology evidence="7">Multi-pass membrane protein</topology>
    </subcellularLocation>
    <subcellularLocation>
        <location evidence="1">Membrane</location>
        <topology evidence="1">Multi-pass membrane protein</topology>
    </subcellularLocation>
</comment>
<sequence length="303" mass="32296">MPAASPSPAPSAFARLVRPLLFERSGALSTEKAVALALAFAPLAYLSWIAASGGLGARPVSAAIHFTGLWALRFLVISLAVTPLRRAFSWNKLILARRTLGLAALGYALLHICLFFVDQGAARAVQEIVLRVYLVIGAVALAILLALGLTSTNAVIRRMGAQNWQRLHRLAYGAAVLGTVHFFFQSKLDVTEPALMAGALAYLFGFRLLVRGGDAATLARLALLAVLSALATAGMEAAWYGVATRVDPWLVLEVNFSFDLGPRPLWWVLAGGLAVAALTAAEQRRRPRNCSTGRADPSGSRAR</sequence>
<proteinExistence type="inferred from homology"/>
<protein>
    <recommendedName>
        <fullName evidence="7">Protein-methionine-sulfoxide reductase heme-binding subunit MsrQ</fullName>
    </recommendedName>
    <alternativeName>
        <fullName evidence="7">Flavocytochrome MsrQ</fullName>
    </alternativeName>
</protein>
<comment type="cofactor">
    <cofactor evidence="7">
        <name>FMN</name>
        <dbReference type="ChEBI" id="CHEBI:58210"/>
    </cofactor>
    <text evidence="7">Binds 1 FMN per subunit.</text>
</comment>
<evidence type="ECO:0000256" key="3">
    <source>
        <dbReference type="ARBA" id="ARBA00022692"/>
    </source>
</evidence>
<dbReference type="GO" id="GO:0016679">
    <property type="term" value="F:oxidoreductase activity, acting on diphenols and related substances as donors"/>
    <property type="evidence" value="ECO:0007669"/>
    <property type="project" value="TreeGrafter"/>
</dbReference>
<keyword evidence="7" id="KW-0479">Metal-binding</keyword>
<gene>
    <name evidence="7" type="primary">msrQ</name>
    <name evidence="9" type="ORF">D9R14_04495</name>
</gene>
<evidence type="ECO:0000256" key="4">
    <source>
        <dbReference type="ARBA" id="ARBA00022989"/>
    </source>
</evidence>
<feature type="transmembrane region" description="Helical" evidence="7">
    <location>
        <begin position="194"/>
        <end position="210"/>
    </location>
</feature>
<organism evidence="9 10">
    <name type="scientific">Xanthobacter tagetidis</name>
    <dbReference type="NCBI Taxonomy" id="60216"/>
    <lineage>
        <taxon>Bacteria</taxon>
        <taxon>Pseudomonadati</taxon>
        <taxon>Pseudomonadota</taxon>
        <taxon>Alphaproteobacteria</taxon>
        <taxon>Hyphomicrobiales</taxon>
        <taxon>Xanthobacteraceae</taxon>
        <taxon>Xanthobacter</taxon>
    </lineage>
</organism>
<comment type="cofactor">
    <cofactor evidence="7">
        <name>heme b</name>
        <dbReference type="ChEBI" id="CHEBI:60344"/>
    </cofactor>
    <text evidence="7">Binds 1 heme b (iron(II)-protoporphyrin IX) group per subunit.</text>
</comment>
<evidence type="ECO:0000313" key="10">
    <source>
        <dbReference type="Proteomes" id="UP000269692"/>
    </source>
</evidence>
<dbReference type="PANTHER" id="PTHR36964">
    <property type="entry name" value="PROTEIN-METHIONINE-SULFOXIDE REDUCTASE HEME-BINDING SUBUNIT MSRQ"/>
    <property type="match status" value="1"/>
</dbReference>
<comment type="similarity">
    <text evidence="7">Belongs to the MsrQ family.</text>
</comment>
<dbReference type="GO" id="GO:0020037">
    <property type="term" value="F:heme binding"/>
    <property type="evidence" value="ECO:0007669"/>
    <property type="project" value="UniProtKB-UniRule"/>
</dbReference>
<feature type="transmembrane region" description="Helical" evidence="7">
    <location>
        <begin position="222"/>
        <end position="242"/>
    </location>
</feature>
<dbReference type="GO" id="GO:0010181">
    <property type="term" value="F:FMN binding"/>
    <property type="evidence" value="ECO:0007669"/>
    <property type="project" value="UniProtKB-UniRule"/>
</dbReference>
<evidence type="ECO:0000256" key="7">
    <source>
        <dbReference type="HAMAP-Rule" id="MF_01207"/>
    </source>
</evidence>
<keyword evidence="6 7" id="KW-0472">Membrane</keyword>
<dbReference type="HAMAP" id="MF_01207">
    <property type="entry name" value="MsrQ"/>
    <property type="match status" value="1"/>
</dbReference>
<feature type="transmembrane region" description="Helical" evidence="7">
    <location>
        <begin position="128"/>
        <end position="149"/>
    </location>
</feature>
<feature type="domain" description="Ferric oxidoreductase" evidence="8">
    <location>
        <begin position="67"/>
        <end position="178"/>
    </location>
</feature>
<dbReference type="OrthoDB" id="9788328at2"/>
<evidence type="ECO:0000256" key="1">
    <source>
        <dbReference type="ARBA" id="ARBA00004141"/>
    </source>
</evidence>
<feature type="transmembrane region" description="Helical" evidence="7">
    <location>
        <begin position="102"/>
        <end position="122"/>
    </location>
</feature>
<keyword evidence="5 7" id="KW-0408">Iron</keyword>
<keyword evidence="2 7" id="KW-0813">Transport</keyword>
<dbReference type="EMBL" id="RCTF01000003">
    <property type="protein sequence ID" value="RLP80337.1"/>
    <property type="molecule type" value="Genomic_DNA"/>
</dbReference>
<dbReference type="Proteomes" id="UP000269692">
    <property type="component" value="Unassembled WGS sequence"/>
</dbReference>
<comment type="function">
    <text evidence="7">Part of the MsrPQ system that repairs oxidized periplasmic proteins containing methionine sulfoxide residues (Met-O), using respiratory chain electrons. Thus protects these proteins from oxidative-stress damage caused by reactive species of oxygen and chlorine generated by the host defense mechanisms. MsrPQ is essential for the maintenance of envelope integrity under bleach stress, rescuing a wide series of structurally unrelated periplasmic proteins from methionine oxidation. MsrQ provides electrons for reduction to the reductase catalytic subunit MsrP, using the quinone pool of the respiratory chain.</text>
</comment>